<dbReference type="AlphaFoldDB" id="A0A3M6TZ05"/>
<evidence type="ECO:0000256" key="5">
    <source>
        <dbReference type="ARBA" id="ARBA00023136"/>
    </source>
</evidence>
<gene>
    <name evidence="8" type="ORF">pdam_00019714</name>
</gene>
<dbReference type="SUPFAM" id="SSF81321">
    <property type="entry name" value="Family A G protein-coupled receptor-like"/>
    <property type="match status" value="3"/>
</dbReference>
<dbReference type="PANTHER" id="PTHR22750">
    <property type="entry name" value="G-PROTEIN COUPLED RECEPTOR"/>
    <property type="match status" value="1"/>
</dbReference>
<dbReference type="OrthoDB" id="5952003at2759"/>
<dbReference type="Gene3D" id="1.20.1070.10">
    <property type="entry name" value="Rhodopsin 7-helix transmembrane proteins"/>
    <property type="match status" value="3"/>
</dbReference>
<feature type="transmembrane region" description="Helical" evidence="6">
    <location>
        <begin position="836"/>
        <end position="854"/>
    </location>
</feature>
<feature type="transmembrane region" description="Helical" evidence="6">
    <location>
        <begin position="337"/>
        <end position="360"/>
    </location>
</feature>
<dbReference type="EMBL" id="RCHS01002654">
    <property type="protein sequence ID" value="RMX46586.1"/>
    <property type="molecule type" value="Genomic_DNA"/>
</dbReference>
<feature type="transmembrane region" description="Helical" evidence="6">
    <location>
        <begin position="31"/>
        <end position="57"/>
    </location>
</feature>
<feature type="transmembrane region" description="Helical" evidence="6">
    <location>
        <begin position="176"/>
        <end position="196"/>
    </location>
</feature>
<feature type="domain" description="G-protein coupled receptors family 1 profile" evidence="7">
    <location>
        <begin position="49"/>
        <end position="289"/>
    </location>
</feature>
<feature type="transmembrane region" description="Helical" evidence="6">
    <location>
        <begin position="707"/>
        <end position="732"/>
    </location>
</feature>
<feature type="transmembrane region" description="Helical" evidence="6">
    <location>
        <begin position="670"/>
        <end position="695"/>
    </location>
</feature>
<feature type="transmembrane region" description="Helical" evidence="6">
    <location>
        <begin position="372"/>
        <end position="397"/>
    </location>
</feature>
<comment type="caution">
    <text evidence="8">The sequence shown here is derived from an EMBL/GenBank/DDBJ whole genome shotgun (WGS) entry which is preliminary data.</text>
</comment>
<dbReference type="GO" id="GO:0004930">
    <property type="term" value="F:G protein-coupled receptor activity"/>
    <property type="evidence" value="ECO:0007669"/>
    <property type="project" value="InterPro"/>
</dbReference>
<reference evidence="8 9" key="1">
    <citation type="journal article" date="2018" name="Sci. Rep.">
        <title>Comparative analysis of the Pocillopora damicornis genome highlights role of immune system in coral evolution.</title>
        <authorList>
            <person name="Cunning R."/>
            <person name="Bay R.A."/>
            <person name="Gillette P."/>
            <person name="Baker A.C."/>
            <person name="Traylor-Knowles N."/>
        </authorList>
    </citation>
    <scope>NUCLEOTIDE SEQUENCE [LARGE SCALE GENOMIC DNA]</scope>
    <source>
        <strain evidence="8">RSMAS</strain>
        <tissue evidence="8">Whole animal</tissue>
    </source>
</reference>
<feature type="transmembrane region" description="Helical" evidence="6">
    <location>
        <begin position="480"/>
        <end position="500"/>
    </location>
</feature>
<dbReference type="GO" id="GO:0005886">
    <property type="term" value="C:plasma membrane"/>
    <property type="evidence" value="ECO:0007669"/>
    <property type="project" value="UniProtKB-SubCell"/>
</dbReference>
<feature type="transmembrane region" description="Helical" evidence="6">
    <location>
        <begin position="69"/>
        <end position="94"/>
    </location>
</feature>
<dbReference type="InterPro" id="IPR017452">
    <property type="entry name" value="GPCR_Rhodpsn_7TM"/>
</dbReference>
<dbReference type="InterPro" id="IPR000276">
    <property type="entry name" value="GPCR_Rhodpsn"/>
</dbReference>
<dbReference type="PROSITE" id="PS50262">
    <property type="entry name" value="G_PROTEIN_RECEP_F1_2"/>
    <property type="match status" value="3"/>
</dbReference>
<feature type="transmembrane region" description="Helical" evidence="6">
    <location>
        <begin position="753"/>
        <end position="772"/>
    </location>
</feature>
<feature type="transmembrane region" description="Helical" evidence="6">
    <location>
        <begin position="778"/>
        <end position="798"/>
    </location>
</feature>
<feature type="transmembrane region" description="Helical" evidence="6">
    <location>
        <begin position="152"/>
        <end position="170"/>
    </location>
</feature>
<evidence type="ECO:0000313" key="8">
    <source>
        <dbReference type="EMBL" id="RMX46586.1"/>
    </source>
</evidence>
<dbReference type="CDD" id="cd00637">
    <property type="entry name" value="7tm_classA_rhodopsin-like"/>
    <property type="match status" value="3"/>
</dbReference>
<keyword evidence="5 6" id="KW-0472">Membrane</keyword>
<keyword evidence="3 6" id="KW-0812">Transmembrane</keyword>
<sequence>MENETADEIQKTADNLYCSLDEALVEEVKQFLILLAAFNIILSLVAFLGNTLILDALRKESSIRPPSKLFFRCLAATDICVGALIGPLSVYYWISTANKRLSNCQAVVSVLFLTANILTLVSLLTVTAISVDRLLGLSLGQKFKHVVTLKRTYVVVTAFWIMSIGIAILPLYNFLVYSWCVYTIVTLCLATAIFTYTKIFCTLRHNHNRAICVLRHMTPLTLARYKKAVSSSLWVQATMVVCFLPHVIVGILGQVLQDWSKPANSLLFITKACTVTLVYINSSLNPILYCWRIKSIRNAAKDRMANESVYGGQKTMENVYCLLLKTLIEEVELQMTFLSVFNIFMSFAAVLGNVVIIDALSNDYFCHSSSKFFFRCLATTDICVGVILEPLTVYYWLSMVKKRWNHCHSVVTAIFVIGNITTTVSLMTVTSIIIDRLLALQLGLRYKHVVTSRRIHITIAAFWIISSAATVISLLNFLAYLWYVYVVIALCLVTSSIAFAKMFCTLCGHQNQIFSSEHQTTSLNLIRLKKEVSTAFWVKLTMVVCYLPHVIVGVVSQMLQDPSDPISSTFFITKASALTLFYLNSSLNPILYFWKIKSIRHTAKTRFKKLLFKDAFGGFCSAERLPNGMQNQLKSLTTFTSFLSLTAILGNSLILAALRKESSIHPPSKLLLGTLAVTDLFVGLISEPLFAVHLLSVASERWTACELSYSMAFIAGYILGSVSLLTLTAISVDRLLALTLGLRYRQVVTIKRTSLMIAVFWIVSIVAATISLQNYFITLWYSYIGTLLCLVTLVLSYTKIFKTLCQQRVRVEESLAQQPRWMTPRHMFHIARQREAVSSALWVQLTLVACYLPFVVDGVVSRAMPLQDVLSRSYYFAKMSTITVVYSNSSLNPFLYCWKIRDVRRAVKDIIKKFIRC</sequence>
<feature type="transmembrane region" description="Helical" evidence="6">
    <location>
        <begin position="233"/>
        <end position="256"/>
    </location>
</feature>
<feature type="transmembrane region" description="Helical" evidence="6">
    <location>
        <begin position="106"/>
        <end position="131"/>
    </location>
</feature>
<evidence type="ECO:0000259" key="7">
    <source>
        <dbReference type="PROSITE" id="PS50262"/>
    </source>
</evidence>
<feature type="transmembrane region" description="Helical" evidence="6">
    <location>
        <begin position="874"/>
        <end position="898"/>
    </location>
</feature>
<evidence type="ECO:0000256" key="6">
    <source>
        <dbReference type="SAM" id="Phobius"/>
    </source>
</evidence>
<evidence type="ECO:0000256" key="1">
    <source>
        <dbReference type="ARBA" id="ARBA00004651"/>
    </source>
</evidence>
<keyword evidence="4 6" id="KW-1133">Transmembrane helix</keyword>
<evidence type="ECO:0000256" key="3">
    <source>
        <dbReference type="ARBA" id="ARBA00022692"/>
    </source>
</evidence>
<protein>
    <recommendedName>
        <fullName evidence="7">G-protein coupled receptors family 1 profile domain-containing protein</fullName>
    </recommendedName>
</protein>
<dbReference type="PRINTS" id="PR00237">
    <property type="entry name" value="GPCRRHODOPSN"/>
</dbReference>
<evidence type="ECO:0000313" key="9">
    <source>
        <dbReference type="Proteomes" id="UP000275408"/>
    </source>
</evidence>
<keyword evidence="9" id="KW-1185">Reference proteome</keyword>
<feature type="transmembrane region" description="Helical" evidence="6">
    <location>
        <begin position="409"/>
        <end position="434"/>
    </location>
</feature>
<feature type="domain" description="G-protein coupled receptors family 1 profile" evidence="7">
    <location>
        <begin position="650"/>
        <end position="896"/>
    </location>
</feature>
<dbReference type="Pfam" id="PF00001">
    <property type="entry name" value="7tm_1"/>
    <property type="match status" value="3"/>
</dbReference>
<accession>A0A3M6TZ05</accession>
<keyword evidence="2" id="KW-1003">Cell membrane</keyword>
<name>A0A3M6TZ05_POCDA</name>
<comment type="subcellular location">
    <subcellularLocation>
        <location evidence="1">Cell membrane</location>
        <topology evidence="1">Multi-pass membrane protein</topology>
    </subcellularLocation>
</comment>
<evidence type="ECO:0000256" key="4">
    <source>
        <dbReference type="ARBA" id="ARBA00022989"/>
    </source>
</evidence>
<evidence type="ECO:0000256" key="2">
    <source>
        <dbReference type="ARBA" id="ARBA00022475"/>
    </source>
</evidence>
<organism evidence="8 9">
    <name type="scientific">Pocillopora damicornis</name>
    <name type="common">Cauliflower coral</name>
    <name type="synonym">Millepora damicornis</name>
    <dbReference type="NCBI Taxonomy" id="46731"/>
    <lineage>
        <taxon>Eukaryota</taxon>
        <taxon>Metazoa</taxon>
        <taxon>Cnidaria</taxon>
        <taxon>Anthozoa</taxon>
        <taxon>Hexacorallia</taxon>
        <taxon>Scleractinia</taxon>
        <taxon>Astrocoeniina</taxon>
        <taxon>Pocilloporidae</taxon>
        <taxon>Pocillopora</taxon>
    </lineage>
</organism>
<dbReference type="Proteomes" id="UP000275408">
    <property type="component" value="Unassembled WGS sequence"/>
</dbReference>
<feature type="transmembrane region" description="Helical" evidence="6">
    <location>
        <begin position="639"/>
        <end position="658"/>
    </location>
</feature>
<feature type="domain" description="G-protein coupled receptors family 1 profile" evidence="7">
    <location>
        <begin position="352"/>
        <end position="592"/>
    </location>
</feature>
<feature type="transmembrane region" description="Helical" evidence="6">
    <location>
        <begin position="455"/>
        <end position="474"/>
    </location>
</feature>
<feature type="transmembrane region" description="Helical" evidence="6">
    <location>
        <begin position="536"/>
        <end position="559"/>
    </location>
</feature>
<proteinExistence type="predicted"/>